<keyword evidence="7" id="KW-0482">Metalloprotease</keyword>
<evidence type="ECO:0000256" key="1">
    <source>
        <dbReference type="ARBA" id="ARBA00001947"/>
    </source>
</evidence>
<dbReference type="GeneID" id="14907077"/>
<feature type="non-terminal residue" evidence="11">
    <location>
        <position position="1"/>
    </location>
</feature>
<keyword evidence="3" id="KW-0645">Protease</keyword>
<dbReference type="OMA" id="INCQIVP"/>
<dbReference type="GO" id="GO:0004252">
    <property type="term" value="F:serine-type endopeptidase activity"/>
    <property type="evidence" value="ECO:0007669"/>
    <property type="project" value="UniProtKB-EC"/>
</dbReference>
<dbReference type="EMBL" id="GL983928">
    <property type="protein sequence ID" value="EGR30952.1"/>
    <property type="molecule type" value="Genomic_DNA"/>
</dbReference>
<reference evidence="11 12" key="1">
    <citation type="submission" date="2011-07" db="EMBL/GenBank/DDBJ databases">
        <authorList>
            <person name="Coyne R."/>
            <person name="Brami D."/>
            <person name="Johnson J."/>
            <person name="Hostetler J."/>
            <person name="Hannick L."/>
            <person name="Clark T."/>
            <person name="Cassidy-Hanley D."/>
            <person name="Inman J."/>
        </authorList>
    </citation>
    <scope>NUCLEOTIDE SEQUENCE [LARGE SCALE GENOMIC DNA]</scope>
    <source>
        <strain evidence="11 12">G5</strain>
    </source>
</reference>
<dbReference type="PANTHER" id="PTHR10942:SF0">
    <property type="entry name" value="LEISHMANOLYSIN-LIKE PEPTIDASE"/>
    <property type="match status" value="1"/>
</dbReference>
<dbReference type="PANTHER" id="PTHR10942">
    <property type="entry name" value="LEISHMANOLYSIN-LIKE PEPTIDASE"/>
    <property type="match status" value="1"/>
</dbReference>
<dbReference type="CDD" id="cd00064">
    <property type="entry name" value="FU"/>
    <property type="match status" value="1"/>
</dbReference>
<feature type="non-terminal residue" evidence="11">
    <location>
        <position position="1218"/>
    </location>
</feature>
<comment type="similarity">
    <text evidence="2">Belongs to the peptidase M8 family.</text>
</comment>
<keyword evidence="4" id="KW-0479">Metal-binding</keyword>
<dbReference type="GO" id="GO:0006508">
    <property type="term" value="P:proteolysis"/>
    <property type="evidence" value="ECO:0007669"/>
    <property type="project" value="UniProtKB-KW"/>
</dbReference>
<evidence type="ECO:0000313" key="12">
    <source>
        <dbReference type="Proteomes" id="UP000008983"/>
    </source>
</evidence>
<dbReference type="eggNOG" id="KOG2556">
    <property type="taxonomic scope" value="Eukaryota"/>
</dbReference>
<dbReference type="SMART" id="SM00181">
    <property type="entry name" value="EGF"/>
    <property type="match status" value="4"/>
</dbReference>
<dbReference type="PROSITE" id="PS01186">
    <property type="entry name" value="EGF_2"/>
    <property type="match status" value="1"/>
</dbReference>
<evidence type="ECO:0000256" key="7">
    <source>
        <dbReference type="ARBA" id="ARBA00023049"/>
    </source>
</evidence>
<dbReference type="EC" id="1.6.5.3" evidence="11"/>
<dbReference type="OrthoDB" id="300641at2759"/>
<dbReference type="Gene3D" id="3.90.132.10">
    <property type="entry name" value="Leishmanolysin , domain 2"/>
    <property type="match status" value="1"/>
</dbReference>
<accession>G0QV10</accession>
<organism evidence="11 12">
    <name type="scientific">Ichthyophthirius multifiliis</name>
    <name type="common">White spot disease agent</name>
    <name type="synonym">Ich</name>
    <dbReference type="NCBI Taxonomy" id="5932"/>
    <lineage>
        <taxon>Eukaryota</taxon>
        <taxon>Sar</taxon>
        <taxon>Alveolata</taxon>
        <taxon>Ciliophora</taxon>
        <taxon>Intramacronucleata</taxon>
        <taxon>Oligohymenophorea</taxon>
        <taxon>Hymenostomatida</taxon>
        <taxon>Ophryoglenina</taxon>
        <taxon>Ichthyophthirius</taxon>
    </lineage>
</organism>
<dbReference type="GO" id="GO:0005737">
    <property type="term" value="C:cytoplasm"/>
    <property type="evidence" value="ECO:0007669"/>
    <property type="project" value="TreeGrafter"/>
</dbReference>
<keyword evidence="12" id="KW-1185">Reference proteome</keyword>
<feature type="transmembrane region" description="Helical" evidence="9">
    <location>
        <begin position="1104"/>
        <end position="1123"/>
    </location>
</feature>
<dbReference type="GO" id="GO:0009036">
    <property type="term" value="F:type II site-specific deoxyribonuclease activity"/>
    <property type="evidence" value="ECO:0007669"/>
    <property type="project" value="UniProtKB-EC"/>
</dbReference>
<evidence type="ECO:0000256" key="5">
    <source>
        <dbReference type="ARBA" id="ARBA00022801"/>
    </source>
</evidence>
<evidence type="ECO:0000259" key="10">
    <source>
        <dbReference type="PROSITE" id="PS01186"/>
    </source>
</evidence>
<evidence type="ECO:0000256" key="4">
    <source>
        <dbReference type="ARBA" id="ARBA00022723"/>
    </source>
</evidence>
<evidence type="ECO:0000313" key="11">
    <source>
        <dbReference type="EMBL" id="EGR30952.1"/>
    </source>
</evidence>
<dbReference type="InterPro" id="IPR001577">
    <property type="entry name" value="Peptidase_M8"/>
</dbReference>
<proteinExistence type="inferred from homology"/>
<feature type="region of interest" description="Disordered" evidence="8">
    <location>
        <begin position="1172"/>
        <end position="1193"/>
    </location>
</feature>
<name>G0QV10_ICHMU</name>
<feature type="transmembrane region" description="Helical" evidence="9">
    <location>
        <begin position="757"/>
        <end position="777"/>
    </location>
</feature>
<dbReference type="STRING" id="857967.G0QV10"/>
<keyword evidence="9" id="KW-0472">Membrane</keyword>
<sequence length="1218" mass="141011">QPNNIRIIYDYTPIMQDNLLDQQYKDLIQVSCELAKMFIQNLLKVKRRIAPLSSVETECIDIPMSSMISSPNTVQNADLFLIVSTENDRQQTRIANAGACDFDDRPIIGRIQFNQASLDLNDLDNMFTLYYKVAIHEIIHVLGFSDYLYPLWINPITKQSYGFNYRRDVIQYQDIFGKERVLIISNNVKKVFQRHFGCTEIKGIAQEESSNSHFERIYISTDLMNASVDSKMGGLTQFTIALLKDTGFYEDVNENMATYSFWGYNKGCTFIKEACKSQYQYREFSQDLSKYYYNCDVNGDGKGSIFNSTFTDGCSFIKPIYTQFCTMFDKYQPNQISGEIYSYNSKCVNSNYGFDTIWNPYISVYGDIRCFQTNCKDDETLEIITSNKEVYVCKYPLQIITLTGDLKGTIQCPENFKYYCSYRSYCKQDCSRKGYCLNNVCNCLPGFGGSYCQIQLSEGQVLYNHQIQITCPKGTFKNPNNECLSTCPRGYFGDQQTQECKNCSSKCSQCTGPEQNACTNCNMDYILINNQCIESSPLCLNNCRICSDTICYSCKLGYYLNKNNQCVKCSNNCYKCADKIGFCIQCEPQYQLYNQNCYSINEFSPNCISYDLQDKSKCLKCFDQYYLGEDALCKQCKDGYYFDIINQKCIQCDSQCKTCINQASSCTSCETDDYFFSIEKKQCISISSNQVILENSKCHFSCNQCFGEKYYQCITCKGNREAYQYFLGMRSCECNYMGKSSDIGTEMCIYNESGHQMLYLCYICVFLMVIQQLYFVFLKKQSPAYLIIVVEFAQKISYFQFINQYTILHLDQFFNIFQYSNLINYANYLVPLDNKTIFQNQKAFLNGKTPYFILNIIVLLLLLVIFYLTMLYLVKILKKIKEVDYKYYIVLINFFIIQEVTFNAILQLQTADYDVFAALNCVFAFSMVGFIIFQSFKIMKENVGPFGISKVASQPEIPVQLENQQKLELQVVNNIGNNEQTQLGIKDYNSNQIQSHAINSQQIVNKIQAKEELKSIKINKFEIYSLLFIYKIAISMIFGFIHFQVLVQLIIFIVFQILTCVFVGLKIQFIERNHKLYFIEKQIQSIVIAGAYMCNILLEGKNYIFQIVITAFILGVLFFDVFWKFICDFINITIDIVRCIKNKETNMSVKQRVQQNFLNIDAQSRQQIENNKTYGHSDKNHNNSIQTGINSPGLNANNIQQYNDELLSKKKLYSNHSS</sequence>
<protein>
    <submittedName>
        <fullName evidence="11">Leishmanolysin family protein, putative</fullName>
        <ecNumber evidence="11">1.6.5.3</ecNumber>
        <ecNumber evidence="11">3.1.21.4</ecNumber>
        <ecNumber evidence="11">3.4.21.75</ecNumber>
        <ecNumber evidence="11">3.4.24.36</ecNumber>
    </submittedName>
</protein>
<evidence type="ECO:0000256" key="2">
    <source>
        <dbReference type="ARBA" id="ARBA00005860"/>
    </source>
</evidence>
<dbReference type="InterPro" id="IPR006212">
    <property type="entry name" value="Furin_repeat"/>
</dbReference>
<dbReference type="GO" id="GO:0007155">
    <property type="term" value="P:cell adhesion"/>
    <property type="evidence" value="ECO:0007669"/>
    <property type="project" value="InterPro"/>
</dbReference>
<feature type="transmembrane region" description="Helical" evidence="9">
    <location>
        <begin position="885"/>
        <end position="909"/>
    </location>
</feature>
<dbReference type="SMART" id="SM00261">
    <property type="entry name" value="FU"/>
    <property type="match status" value="3"/>
</dbReference>
<dbReference type="Proteomes" id="UP000008983">
    <property type="component" value="Unassembled WGS sequence"/>
</dbReference>
<dbReference type="InParanoid" id="G0QV10"/>
<feature type="transmembrane region" description="Helical" evidence="9">
    <location>
        <begin position="1082"/>
        <end position="1098"/>
    </location>
</feature>
<feature type="compositionally biased region" description="Polar residues" evidence="8">
    <location>
        <begin position="1182"/>
        <end position="1193"/>
    </location>
</feature>
<dbReference type="EC" id="3.4.21.75" evidence="11"/>
<dbReference type="GO" id="GO:0046872">
    <property type="term" value="F:metal ion binding"/>
    <property type="evidence" value="ECO:0007669"/>
    <property type="project" value="UniProtKB-KW"/>
</dbReference>
<dbReference type="EC" id="3.4.24.36" evidence="11"/>
<dbReference type="InterPro" id="IPR000742">
    <property type="entry name" value="EGF"/>
</dbReference>
<feature type="transmembrane region" description="Helical" evidence="9">
    <location>
        <begin position="1023"/>
        <end position="1043"/>
    </location>
</feature>
<evidence type="ECO:0000256" key="6">
    <source>
        <dbReference type="ARBA" id="ARBA00022833"/>
    </source>
</evidence>
<dbReference type="SUPFAM" id="SSF57184">
    <property type="entry name" value="Growth factor receptor domain"/>
    <property type="match status" value="3"/>
</dbReference>
<evidence type="ECO:0000256" key="9">
    <source>
        <dbReference type="SAM" id="Phobius"/>
    </source>
</evidence>
<dbReference type="GO" id="GO:0016491">
    <property type="term" value="F:oxidoreductase activity"/>
    <property type="evidence" value="ECO:0007669"/>
    <property type="project" value="UniProtKB-KW"/>
</dbReference>
<evidence type="ECO:0000256" key="8">
    <source>
        <dbReference type="SAM" id="MobiDB-lite"/>
    </source>
</evidence>
<feature type="transmembrane region" description="Helical" evidence="9">
    <location>
        <begin position="851"/>
        <end position="873"/>
    </location>
</feature>
<dbReference type="eggNOG" id="KOG3525">
    <property type="taxonomic scope" value="Eukaryota"/>
</dbReference>
<keyword evidence="5 11" id="KW-0378">Hydrolase</keyword>
<keyword evidence="11" id="KW-0560">Oxidoreductase</keyword>
<dbReference type="SUPFAM" id="SSF55486">
    <property type="entry name" value="Metalloproteases ('zincins'), catalytic domain"/>
    <property type="match status" value="1"/>
</dbReference>
<dbReference type="GO" id="GO:0016020">
    <property type="term" value="C:membrane"/>
    <property type="evidence" value="ECO:0007669"/>
    <property type="project" value="InterPro"/>
</dbReference>
<keyword evidence="9" id="KW-0812">Transmembrane</keyword>
<feature type="transmembrane region" description="Helical" evidence="9">
    <location>
        <begin position="784"/>
        <end position="802"/>
    </location>
</feature>
<dbReference type="EC" id="3.1.21.4" evidence="11"/>
<feature type="transmembrane region" description="Helical" evidence="9">
    <location>
        <begin position="1049"/>
        <end position="1070"/>
    </location>
</feature>
<dbReference type="AlphaFoldDB" id="G0QV10"/>
<evidence type="ECO:0000256" key="3">
    <source>
        <dbReference type="ARBA" id="ARBA00022670"/>
    </source>
</evidence>
<feature type="domain" description="EGF-like" evidence="10">
    <location>
        <begin position="441"/>
        <end position="452"/>
    </location>
</feature>
<feature type="transmembrane region" description="Helical" evidence="9">
    <location>
        <begin position="915"/>
        <end position="933"/>
    </location>
</feature>
<comment type="cofactor">
    <cofactor evidence="1">
        <name>Zn(2+)</name>
        <dbReference type="ChEBI" id="CHEBI:29105"/>
    </cofactor>
</comment>
<dbReference type="GO" id="GO:0004222">
    <property type="term" value="F:metalloendopeptidase activity"/>
    <property type="evidence" value="ECO:0007669"/>
    <property type="project" value="InterPro"/>
</dbReference>
<dbReference type="RefSeq" id="XP_004032539.1">
    <property type="nucleotide sequence ID" value="XM_004032491.1"/>
</dbReference>
<gene>
    <name evidence="11" type="ORF">IMG5_120580</name>
</gene>
<dbReference type="Gene3D" id="2.10.220.10">
    <property type="entry name" value="Hormone Receptor, Insulin-like Growth Factor Receptor 1, Chain A, domain 2"/>
    <property type="match status" value="2"/>
</dbReference>
<keyword evidence="9" id="KW-1133">Transmembrane helix</keyword>
<keyword evidence="6" id="KW-0862">Zinc</keyword>
<dbReference type="InterPro" id="IPR009030">
    <property type="entry name" value="Growth_fac_rcpt_cys_sf"/>
</dbReference>